<evidence type="ECO:0000313" key="3">
    <source>
        <dbReference type="Proteomes" id="UP001523566"/>
    </source>
</evidence>
<sequence length="223" mass="24448">MVANAPKDKVRLGMMWSAHFQDTCAAFGMETALMNMIANPEIYEAVDEKVMDFYLKANKIFYEATKGELDAVLIGNDMGSQRGLMLSPEMVRQFIIPGAKKLVAQAHEYGLKVIYHSCGSIRDVIPDLIEAGVDIVHPIQALAAGMEPQELKAEFGDQVSFCGGVDTQDLLVNGTTEEVKAKVKELRTIFPTGLIISPSHEAIMPDVPPANIKALFDEATEIY</sequence>
<protein>
    <recommendedName>
        <fullName evidence="1">Uroporphyrinogen decarboxylase (URO-D) domain-containing protein</fullName>
    </recommendedName>
</protein>
<dbReference type="PANTHER" id="PTHR47099:SF1">
    <property type="entry name" value="METHYLCOBAMIDE:COM METHYLTRANSFERASE MTBA"/>
    <property type="match status" value="1"/>
</dbReference>
<dbReference type="PANTHER" id="PTHR47099">
    <property type="entry name" value="METHYLCOBAMIDE:COM METHYLTRANSFERASE MTBA"/>
    <property type="match status" value="1"/>
</dbReference>
<dbReference type="Pfam" id="PF01208">
    <property type="entry name" value="URO-D"/>
    <property type="match status" value="1"/>
</dbReference>
<dbReference type="InterPro" id="IPR052024">
    <property type="entry name" value="Methanogen_methyltrans"/>
</dbReference>
<comment type="caution">
    <text evidence="2">The sequence shown here is derived from an EMBL/GenBank/DDBJ whole genome shotgun (WGS) entry which is preliminary data.</text>
</comment>
<dbReference type="InterPro" id="IPR038071">
    <property type="entry name" value="UROD/MetE-like_sf"/>
</dbReference>
<dbReference type="EMBL" id="JAMZFW010000016">
    <property type="protein sequence ID" value="MCP1102964.1"/>
    <property type="molecule type" value="Genomic_DNA"/>
</dbReference>
<gene>
    <name evidence="2" type="ORF">NK125_11095</name>
</gene>
<dbReference type="Gene3D" id="3.20.20.210">
    <property type="match status" value="1"/>
</dbReference>
<organism evidence="2 3">
    <name type="scientific">Aequitasia blattaphilus</name>
    <dbReference type="NCBI Taxonomy" id="2949332"/>
    <lineage>
        <taxon>Bacteria</taxon>
        <taxon>Bacillati</taxon>
        <taxon>Bacillota</taxon>
        <taxon>Clostridia</taxon>
        <taxon>Lachnospirales</taxon>
        <taxon>Lachnospiraceae</taxon>
        <taxon>Aequitasia</taxon>
    </lineage>
</organism>
<reference evidence="2 3" key="1">
    <citation type="journal article" date="2022" name="Genome Biol. Evol.">
        <title>Host diet, physiology and behaviors set the stage for Lachnospiraceae cladogenesis.</title>
        <authorList>
            <person name="Vera-Ponce De Leon A."/>
            <person name="Schneider M."/>
            <person name="Jahnes B.C."/>
            <person name="Sadowski V."/>
            <person name="Camuy-Velez L.A."/>
            <person name="Duan J."/>
            <person name="Sabree Z.L."/>
        </authorList>
    </citation>
    <scope>NUCLEOTIDE SEQUENCE [LARGE SCALE GENOMIC DNA]</scope>
    <source>
        <strain evidence="2 3">PAL113</strain>
    </source>
</reference>
<keyword evidence="3" id="KW-1185">Reference proteome</keyword>
<name>A0ABT1EAV5_9FIRM</name>
<dbReference type="Proteomes" id="UP001523566">
    <property type="component" value="Unassembled WGS sequence"/>
</dbReference>
<feature type="domain" description="Uroporphyrinogen decarboxylase (URO-D)" evidence="1">
    <location>
        <begin position="18"/>
        <end position="221"/>
    </location>
</feature>
<evidence type="ECO:0000313" key="2">
    <source>
        <dbReference type="EMBL" id="MCP1102964.1"/>
    </source>
</evidence>
<proteinExistence type="predicted"/>
<evidence type="ECO:0000259" key="1">
    <source>
        <dbReference type="Pfam" id="PF01208"/>
    </source>
</evidence>
<dbReference type="InterPro" id="IPR000257">
    <property type="entry name" value="Uroporphyrinogen_deCOase"/>
</dbReference>
<dbReference type="SUPFAM" id="SSF51726">
    <property type="entry name" value="UROD/MetE-like"/>
    <property type="match status" value="1"/>
</dbReference>
<accession>A0ABT1EAV5</accession>